<sequence length="75" mass="8519">MFNLFGYKPTPEESLIGFFTDMDEAVEWARGVLNETGTDPEREFVKAVKDIRIANRRLGLAAAAHLIKEVNNRTH</sequence>
<dbReference type="EMBL" id="PNHG01000015">
    <property type="protein sequence ID" value="PMC63813.1"/>
    <property type="molecule type" value="Genomic_DNA"/>
</dbReference>
<name>A0A2N6T3C0_9CORY</name>
<dbReference type="AlphaFoldDB" id="A0A2N6T3C0"/>
<organism evidence="1 2">
    <name type="scientific">Corynebacterium tuscaniense</name>
    <dbReference type="NCBI Taxonomy" id="302449"/>
    <lineage>
        <taxon>Bacteria</taxon>
        <taxon>Bacillati</taxon>
        <taxon>Actinomycetota</taxon>
        <taxon>Actinomycetes</taxon>
        <taxon>Mycobacteriales</taxon>
        <taxon>Corynebacteriaceae</taxon>
        <taxon>Corynebacterium</taxon>
    </lineage>
</organism>
<proteinExistence type="predicted"/>
<comment type="caution">
    <text evidence="1">The sequence shown here is derived from an EMBL/GenBank/DDBJ whole genome shotgun (WGS) entry which is preliminary data.</text>
</comment>
<gene>
    <name evidence="1" type="ORF">CJ203_08910</name>
</gene>
<dbReference type="Proteomes" id="UP000235836">
    <property type="component" value="Unassembled WGS sequence"/>
</dbReference>
<evidence type="ECO:0000313" key="2">
    <source>
        <dbReference type="Proteomes" id="UP000235836"/>
    </source>
</evidence>
<keyword evidence="2" id="KW-1185">Reference proteome</keyword>
<protein>
    <submittedName>
        <fullName evidence="1">Uncharacterized protein</fullName>
    </submittedName>
</protein>
<dbReference type="RefSeq" id="WP_034666229.1">
    <property type="nucleotide sequence ID" value="NZ_PNHG01000015.1"/>
</dbReference>
<reference evidence="1 2" key="1">
    <citation type="submission" date="2017-09" db="EMBL/GenBank/DDBJ databases">
        <title>Bacterial strain isolated from the female urinary microbiota.</title>
        <authorList>
            <person name="Thomas-White K."/>
            <person name="Kumar N."/>
            <person name="Forster S."/>
            <person name="Putonti C."/>
            <person name="Lawley T."/>
            <person name="Wolfe A.J."/>
        </authorList>
    </citation>
    <scope>NUCLEOTIDE SEQUENCE [LARGE SCALE GENOMIC DNA]</scope>
    <source>
        <strain evidence="1 2">UMB0792</strain>
    </source>
</reference>
<evidence type="ECO:0000313" key="1">
    <source>
        <dbReference type="EMBL" id="PMC63813.1"/>
    </source>
</evidence>
<accession>A0A2N6T3C0</accession>